<name>A0A3N2PV52_SODAK</name>
<gene>
    <name evidence="2" type="ORF">SODALDRAFT_160675</name>
</gene>
<feature type="compositionally biased region" description="Low complexity" evidence="1">
    <location>
        <begin position="400"/>
        <end position="414"/>
    </location>
</feature>
<feature type="compositionally biased region" description="Low complexity" evidence="1">
    <location>
        <begin position="134"/>
        <end position="150"/>
    </location>
</feature>
<dbReference type="AlphaFoldDB" id="A0A3N2PV52"/>
<feature type="compositionally biased region" description="Polar residues" evidence="1">
    <location>
        <begin position="253"/>
        <end position="270"/>
    </location>
</feature>
<feature type="compositionally biased region" description="Basic residues" evidence="1">
    <location>
        <begin position="326"/>
        <end position="336"/>
    </location>
</feature>
<organism evidence="2 3">
    <name type="scientific">Sodiomyces alkalinus (strain CBS 110278 / VKM F-3762 / F11)</name>
    <name type="common">Alkaliphilic filamentous fungus</name>
    <dbReference type="NCBI Taxonomy" id="1314773"/>
    <lineage>
        <taxon>Eukaryota</taxon>
        <taxon>Fungi</taxon>
        <taxon>Dikarya</taxon>
        <taxon>Ascomycota</taxon>
        <taxon>Pezizomycotina</taxon>
        <taxon>Sordariomycetes</taxon>
        <taxon>Hypocreomycetidae</taxon>
        <taxon>Glomerellales</taxon>
        <taxon>Plectosphaerellaceae</taxon>
        <taxon>Sodiomyces</taxon>
    </lineage>
</organism>
<evidence type="ECO:0000313" key="2">
    <source>
        <dbReference type="EMBL" id="ROT38358.1"/>
    </source>
</evidence>
<feature type="compositionally biased region" description="Polar residues" evidence="1">
    <location>
        <begin position="315"/>
        <end position="325"/>
    </location>
</feature>
<feature type="region of interest" description="Disordered" evidence="1">
    <location>
        <begin position="134"/>
        <end position="167"/>
    </location>
</feature>
<dbReference type="RefSeq" id="XP_028466164.1">
    <property type="nucleotide sequence ID" value="XM_028606930.1"/>
</dbReference>
<feature type="region of interest" description="Disordered" evidence="1">
    <location>
        <begin position="224"/>
        <end position="294"/>
    </location>
</feature>
<dbReference type="Proteomes" id="UP000272025">
    <property type="component" value="Unassembled WGS sequence"/>
</dbReference>
<proteinExistence type="predicted"/>
<accession>A0A3N2PV52</accession>
<dbReference type="EMBL" id="ML119055">
    <property type="protein sequence ID" value="ROT38358.1"/>
    <property type="molecule type" value="Genomic_DNA"/>
</dbReference>
<feature type="region of interest" description="Disordered" evidence="1">
    <location>
        <begin position="571"/>
        <end position="656"/>
    </location>
</feature>
<protein>
    <submittedName>
        <fullName evidence="2">Uncharacterized protein</fullName>
    </submittedName>
</protein>
<evidence type="ECO:0000313" key="3">
    <source>
        <dbReference type="Proteomes" id="UP000272025"/>
    </source>
</evidence>
<feature type="compositionally biased region" description="Basic and acidic residues" evidence="1">
    <location>
        <begin position="379"/>
        <end position="395"/>
    </location>
</feature>
<feature type="compositionally biased region" description="Basic and acidic residues" evidence="1">
    <location>
        <begin position="591"/>
        <end position="603"/>
    </location>
</feature>
<reference evidence="2 3" key="1">
    <citation type="journal article" date="2018" name="Mol. Ecol.">
        <title>The obligate alkalophilic soda-lake fungus Sodiomyces alkalinus has shifted to a protein diet.</title>
        <authorList>
            <person name="Grum-Grzhimaylo A.A."/>
            <person name="Falkoski D.L."/>
            <person name="van den Heuvel J."/>
            <person name="Valero-Jimenez C.A."/>
            <person name="Min B."/>
            <person name="Choi I.G."/>
            <person name="Lipzen A."/>
            <person name="Daum C.G."/>
            <person name="Aanen D.K."/>
            <person name="Tsang A."/>
            <person name="Henrissat B."/>
            <person name="Bilanenko E.N."/>
            <person name="de Vries R.P."/>
            <person name="van Kan J.A.L."/>
            <person name="Grigoriev I.V."/>
            <person name="Debets A.J.M."/>
        </authorList>
    </citation>
    <scope>NUCLEOTIDE SEQUENCE [LARGE SCALE GENOMIC DNA]</scope>
    <source>
        <strain evidence="2 3">F11</strain>
    </source>
</reference>
<keyword evidence="3" id="KW-1185">Reference proteome</keyword>
<feature type="compositionally biased region" description="Low complexity" evidence="1">
    <location>
        <begin position="337"/>
        <end position="346"/>
    </location>
</feature>
<sequence>MAWRANNSPMKSTSRMVLNGRYPPPLRPVDHYLSYLPALQPVSPLKLSLSTLALCESAQESRLSRVIYGALRAQGPGQKPTCVEDRDWTHFQDPFIDPASIPRTISFLPTSEMALRVSSRPDIAIASPSISEVLSRQSSPSSQPLNQLQAPHDESPAFDGLFESGRTSPSQKQALITDFFPPAVRTGAVSSAKLSCHVQYGEAPPSSMIIRDLHRRIDQFPALKSLSDTDCPGGTSQANTRPGAPIRLDPESKTMTTPADLSQSPRSSPLVSFDETKGEVPLQPEYGPGPTIRTESRTQFTELPIGSNITVQLPGSAELSNSHRNGSPRRPSRIPTRRTPTPASRRPVTDHGPPRLMRSCPDGELGNATPTSSPYRSGPRREVVLRHRSRQELREVTPMSPSLPSSLQSLRISPGNEQGGGAMAMASETPHQSPAILSEDELIDAEPVRADFSVRSDGVAASPLAARLATKQSTSQVLFDQPIGGTPDGVQRVDMLHSEVSSRCEMDSVERGTERQVRRDVSPLPYVRSFSAATTPLPSVLSGGHGALKHERGKQHILDDLKQSHSVLASTRENQATPRALRGGGILDSEQEPRKGNSDERMARTTQSNRIPSHMSEDGLTEVGNLREEVPRETRHEQPQRSNTASRRFLGMFGRE</sequence>
<dbReference type="GeneID" id="39575408"/>
<feature type="region of interest" description="Disordered" evidence="1">
    <location>
        <begin position="315"/>
        <end position="426"/>
    </location>
</feature>
<feature type="compositionally biased region" description="Basic and acidic residues" evidence="1">
    <location>
        <begin position="625"/>
        <end position="639"/>
    </location>
</feature>
<evidence type="ECO:0000256" key="1">
    <source>
        <dbReference type="SAM" id="MobiDB-lite"/>
    </source>
</evidence>